<accession>A0A223S004</accession>
<proteinExistence type="predicted"/>
<keyword evidence="6" id="KW-1185">Reference proteome</keyword>
<dbReference type="InterPro" id="IPR000551">
    <property type="entry name" value="MerR-type_HTH_dom"/>
</dbReference>
<evidence type="ECO:0000313" key="5">
    <source>
        <dbReference type="EMBL" id="ASU81444.1"/>
    </source>
</evidence>
<keyword evidence="1" id="KW-0805">Transcription regulation</keyword>
<dbReference type="AlphaFoldDB" id="A0A223S004"/>
<sequence>MAEWMTIGEAAAMSGVSPKAVRLYEQRGLLPEVRRSSSGYRLFSENHVETLRFITRARTAGLSLGDIGTVLSLQREGHAPCAHVRSALDRRLGELDGIIAELTLLRDRIRRLQDQAPDGQEPEAGFCSIIQSQLS</sequence>
<dbReference type="PANTHER" id="PTHR30204">
    <property type="entry name" value="REDOX-CYCLING DRUG-SENSING TRANSCRIPTIONAL ACTIVATOR SOXR"/>
    <property type="match status" value="1"/>
</dbReference>
<dbReference type="Proteomes" id="UP000215005">
    <property type="component" value="Chromosome"/>
</dbReference>
<protein>
    <submittedName>
        <fullName evidence="5">Heavy metal-responsive transcriptional regulator</fullName>
    </submittedName>
</protein>
<name>A0A223S004_9ACTN</name>
<dbReference type="Gene3D" id="1.10.1660.10">
    <property type="match status" value="1"/>
</dbReference>
<evidence type="ECO:0000256" key="3">
    <source>
        <dbReference type="ARBA" id="ARBA00023163"/>
    </source>
</evidence>
<keyword evidence="3" id="KW-0804">Transcription</keyword>
<keyword evidence="2" id="KW-0238">DNA-binding</keyword>
<dbReference type="InterPro" id="IPR047057">
    <property type="entry name" value="MerR_fam"/>
</dbReference>
<organism evidence="5 6">
    <name type="scientific">Nocardiopsis gilva YIM 90087</name>
    <dbReference type="NCBI Taxonomy" id="1235441"/>
    <lineage>
        <taxon>Bacteria</taxon>
        <taxon>Bacillati</taxon>
        <taxon>Actinomycetota</taxon>
        <taxon>Actinomycetes</taxon>
        <taxon>Streptosporangiales</taxon>
        <taxon>Nocardiopsidaceae</taxon>
        <taxon>Nocardiopsis</taxon>
    </lineage>
</organism>
<dbReference type="PRINTS" id="PR00040">
    <property type="entry name" value="HTHMERR"/>
</dbReference>
<dbReference type="InterPro" id="IPR009061">
    <property type="entry name" value="DNA-bd_dom_put_sf"/>
</dbReference>
<dbReference type="PROSITE" id="PS50937">
    <property type="entry name" value="HTH_MERR_2"/>
    <property type="match status" value="1"/>
</dbReference>
<dbReference type="SMART" id="SM00422">
    <property type="entry name" value="HTH_MERR"/>
    <property type="match status" value="1"/>
</dbReference>
<evidence type="ECO:0000259" key="4">
    <source>
        <dbReference type="PROSITE" id="PS50937"/>
    </source>
</evidence>
<evidence type="ECO:0000256" key="2">
    <source>
        <dbReference type="ARBA" id="ARBA00023125"/>
    </source>
</evidence>
<dbReference type="EMBL" id="CP022753">
    <property type="protein sequence ID" value="ASU81444.1"/>
    <property type="molecule type" value="Genomic_DNA"/>
</dbReference>
<dbReference type="Pfam" id="PF13411">
    <property type="entry name" value="MerR_1"/>
    <property type="match status" value="1"/>
</dbReference>
<evidence type="ECO:0000313" key="6">
    <source>
        <dbReference type="Proteomes" id="UP000215005"/>
    </source>
</evidence>
<reference evidence="5 6" key="1">
    <citation type="submission" date="2017-08" db="EMBL/GenBank/DDBJ databases">
        <title>The complete genome sequence of Nocardiopsis gilva YIM 90087.</title>
        <authorList>
            <person name="Yin M."/>
            <person name="Tang S."/>
        </authorList>
    </citation>
    <scope>NUCLEOTIDE SEQUENCE [LARGE SCALE GENOMIC DNA]</scope>
    <source>
        <strain evidence="5 6">YIM 90087</strain>
    </source>
</reference>
<dbReference type="PANTHER" id="PTHR30204:SF94">
    <property type="entry name" value="HEAVY METAL-DEPENDENT TRANSCRIPTIONAL REGULATOR HI_0293-RELATED"/>
    <property type="match status" value="1"/>
</dbReference>
<dbReference type="CDD" id="cd04770">
    <property type="entry name" value="HTH_HMRTR"/>
    <property type="match status" value="1"/>
</dbReference>
<gene>
    <name evidence="5" type="ORF">CDO52_00430</name>
</gene>
<dbReference type="GO" id="GO:0003677">
    <property type="term" value="F:DNA binding"/>
    <property type="evidence" value="ECO:0007669"/>
    <property type="project" value="UniProtKB-KW"/>
</dbReference>
<dbReference type="RefSeq" id="WP_017619437.1">
    <property type="nucleotide sequence ID" value="NZ_ANBG01000243.1"/>
</dbReference>
<dbReference type="PROSITE" id="PS00552">
    <property type="entry name" value="HTH_MERR_1"/>
    <property type="match status" value="1"/>
</dbReference>
<dbReference type="OrthoDB" id="4569196at2"/>
<dbReference type="SUPFAM" id="SSF46955">
    <property type="entry name" value="Putative DNA-binding domain"/>
    <property type="match status" value="1"/>
</dbReference>
<feature type="domain" description="HTH merR-type" evidence="4">
    <location>
        <begin position="1"/>
        <end position="73"/>
    </location>
</feature>
<dbReference type="KEGG" id="ngv:CDO52_00430"/>
<evidence type="ECO:0000256" key="1">
    <source>
        <dbReference type="ARBA" id="ARBA00023015"/>
    </source>
</evidence>
<dbReference type="GO" id="GO:0003700">
    <property type="term" value="F:DNA-binding transcription factor activity"/>
    <property type="evidence" value="ECO:0007669"/>
    <property type="project" value="InterPro"/>
</dbReference>